<evidence type="ECO:0000313" key="1">
    <source>
        <dbReference type="EMBL" id="CAG8802108.1"/>
    </source>
</evidence>
<comment type="caution">
    <text evidence="1">The sequence shown here is derived from an EMBL/GenBank/DDBJ whole genome shotgun (WGS) entry which is preliminary data.</text>
</comment>
<feature type="non-terminal residue" evidence="1">
    <location>
        <position position="67"/>
    </location>
</feature>
<dbReference type="EMBL" id="CAJVQC010061799">
    <property type="protein sequence ID" value="CAG8802108.1"/>
    <property type="molecule type" value="Genomic_DNA"/>
</dbReference>
<protein>
    <submittedName>
        <fullName evidence="1">28341_t:CDS:1</fullName>
    </submittedName>
</protein>
<name>A0ACA9RNA6_9GLOM</name>
<gene>
    <name evidence="1" type="ORF">RPERSI_LOCUS21249</name>
</gene>
<keyword evidence="2" id="KW-1185">Reference proteome</keyword>
<reference evidence="1" key="1">
    <citation type="submission" date="2021-06" db="EMBL/GenBank/DDBJ databases">
        <authorList>
            <person name="Kallberg Y."/>
            <person name="Tangrot J."/>
            <person name="Rosling A."/>
        </authorList>
    </citation>
    <scope>NUCLEOTIDE SEQUENCE</scope>
    <source>
        <strain evidence="1">MA461A</strain>
    </source>
</reference>
<accession>A0ACA9RNA6</accession>
<proteinExistence type="predicted"/>
<sequence length="67" mass="7873">MVRNVKSTDVGDLKLEAKKIEEKYLKYQLATIKDKFKHQLVVTNDKLNKDNQSWLEVLVEAQQEVLQ</sequence>
<organism evidence="1 2">
    <name type="scientific">Racocetra persica</name>
    <dbReference type="NCBI Taxonomy" id="160502"/>
    <lineage>
        <taxon>Eukaryota</taxon>
        <taxon>Fungi</taxon>
        <taxon>Fungi incertae sedis</taxon>
        <taxon>Mucoromycota</taxon>
        <taxon>Glomeromycotina</taxon>
        <taxon>Glomeromycetes</taxon>
        <taxon>Diversisporales</taxon>
        <taxon>Gigasporaceae</taxon>
        <taxon>Racocetra</taxon>
    </lineage>
</organism>
<dbReference type="Proteomes" id="UP000789920">
    <property type="component" value="Unassembled WGS sequence"/>
</dbReference>
<evidence type="ECO:0000313" key="2">
    <source>
        <dbReference type="Proteomes" id="UP000789920"/>
    </source>
</evidence>